<keyword evidence="1" id="KW-0677">Repeat</keyword>
<dbReference type="CDD" id="cd14014">
    <property type="entry name" value="STKc_PknB_like"/>
    <property type="match status" value="1"/>
</dbReference>
<keyword evidence="6" id="KW-0723">Serine/threonine-protein kinase</keyword>
<dbReference type="PROSITE" id="PS50005">
    <property type="entry name" value="TPR"/>
    <property type="match status" value="2"/>
</dbReference>
<dbReference type="Gene3D" id="2.30.42.10">
    <property type="match status" value="1"/>
</dbReference>
<feature type="transmembrane region" description="Helical" evidence="4">
    <location>
        <begin position="307"/>
        <end position="328"/>
    </location>
</feature>
<keyword evidence="7" id="KW-1185">Reference proteome</keyword>
<dbReference type="Pfam" id="PF00069">
    <property type="entry name" value="Pkinase"/>
    <property type="match status" value="1"/>
</dbReference>
<protein>
    <submittedName>
        <fullName evidence="6">Serine/threonine protein kinase containing TPR domain</fullName>
    </submittedName>
</protein>
<dbReference type="InterPro" id="IPR050498">
    <property type="entry name" value="Ycf3"/>
</dbReference>
<dbReference type="SMART" id="SM00228">
    <property type="entry name" value="PDZ"/>
    <property type="match status" value="1"/>
</dbReference>
<reference evidence="6 7" key="1">
    <citation type="submission" date="2017-06" db="EMBL/GenBank/DDBJ databases">
        <title>Genome sequencing of cyanobaciteial culture collection at National Institute for Environmental Studies (NIES).</title>
        <authorList>
            <person name="Hirose Y."/>
            <person name="Shimura Y."/>
            <person name="Fujisawa T."/>
            <person name="Nakamura Y."/>
            <person name="Kawachi M."/>
        </authorList>
    </citation>
    <scope>NUCLEOTIDE SEQUENCE [LARGE SCALE GENOMIC DNA]</scope>
    <source>
        <strain evidence="6 7">NIES-37</strain>
    </source>
</reference>
<dbReference type="EMBL" id="AP018248">
    <property type="protein sequence ID" value="BAZ02700.1"/>
    <property type="molecule type" value="Genomic_DNA"/>
</dbReference>
<evidence type="ECO:0000256" key="1">
    <source>
        <dbReference type="ARBA" id="ARBA00022737"/>
    </source>
</evidence>
<evidence type="ECO:0000256" key="4">
    <source>
        <dbReference type="SAM" id="Phobius"/>
    </source>
</evidence>
<dbReference type="InterPro" id="IPR036034">
    <property type="entry name" value="PDZ_sf"/>
</dbReference>
<dbReference type="SMART" id="SM00220">
    <property type="entry name" value="S_TKc"/>
    <property type="match status" value="1"/>
</dbReference>
<feature type="repeat" description="TPR" evidence="3">
    <location>
        <begin position="572"/>
        <end position="605"/>
    </location>
</feature>
<evidence type="ECO:0000256" key="2">
    <source>
        <dbReference type="ARBA" id="ARBA00022803"/>
    </source>
</evidence>
<dbReference type="InterPro" id="IPR011990">
    <property type="entry name" value="TPR-like_helical_dom_sf"/>
</dbReference>
<proteinExistence type="predicted"/>
<dbReference type="RefSeq" id="WP_096583106.1">
    <property type="nucleotide sequence ID" value="NZ_CAWNJS010000001.1"/>
</dbReference>
<dbReference type="SUPFAM" id="SSF50156">
    <property type="entry name" value="PDZ domain-like"/>
    <property type="match status" value="1"/>
</dbReference>
<dbReference type="PROSITE" id="PS50011">
    <property type="entry name" value="PROTEIN_KINASE_DOM"/>
    <property type="match status" value="1"/>
</dbReference>
<gene>
    <name evidence="6" type="ORF">NIES37_67130</name>
</gene>
<keyword evidence="4" id="KW-1133">Transmembrane helix</keyword>
<accession>A0A1Z4NAG6</accession>
<dbReference type="GO" id="GO:0005524">
    <property type="term" value="F:ATP binding"/>
    <property type="evidence" value="ECO:0007669"/>
    <property type="project" value="InterPro"/>
</dbReference>
<feature type="repeat" description="TPR" evidence="3">
    <location>
        <begin position="731"/>
        <end position="764"/>
    </location>
</feature>
<dbReference type="Pfam" id="PF17820">
    <property type="entry name" value="PDZ_6"/>
    <property type="match status" value="1"/>
</dbReference>
<evidence type="ECO:0000313" key="7">
    <source>
        <dbReference type="Proteomes" id="UP000218785"/>
    </source>
</evidence>
<evidence type="ECO:0000256" key="3">
    <source>
        <dbReference type="PROSITE-ProRule" id="PRU00339"/>
    </source>
</evidence>
<organism evidence="6 7">
    <name type="scientific">Tolypothrix tenuis PCC 7101</name>
    <dbReference type="NCBI Taxonomy" id="231146"/>
    <lineage>
        <taxon>Bacteria</taxon>
        <taxon>Bacillati</taxon>
        <taxon>Cyanobacteriota</taxon>
        <taxon>Cyanophyceae</taxon>
        <taxon>Nostocales</taxon>
        <taxon>Tolypothrichaceae</taxon>
        <taxon>Tolypothrix</taxon>
    </lineage>
</organism>
<dbReference type="InterPro" id="IPR001478">
    <property type="entry name" value="PDZ"/>
</dbReference>
<keyword evidence="4" id="KW-0472">Membrane</keyword>
<evidence type="ECO:0000259" key="5">
    <source>
        <dbReference type="PROSITE" id="PS50011"/>
    </source>
</evidence>
<dbReference type="InterPro" id="IPR011009">
    <property type="entry name" value="Kinase-like_dom_sf"/>
</dbReference>
<name>A0A1Z4NAG6_9CYAN</name>
<dbReference type="AlphaFoldDB" id="A0A1Z4NAG6"/>
<dbReference type="SUPFAM" id="SSF48452">
    <property type="entry name" value="TPR-like"/>
    <property type="match status" value="3"/>
</dbReference>
<keyword evidence="6" id="KW-0808">Transferase</keyword>
<feature type="domain" description="Protein kinase" evidence="5">
    <location>
        <begin position="10"/>
        <end position="278"/>
    </location>
</feature>
<dbReference type="KEGG" id="ttq:NIES37_67130"/>
<evidence type="ECO:0000313" key="6">
    <source>
        <dbReference type="EMBL" id="BAZ02700.1"/>
    </source>
</evidence>
<dbReference type="Pfam" id="PF13181">
    <property type="entry name" value="TPR_8"/>
    <property type="match status" value="1"/>
</dbReference>
<dbReference type="PANTHER" id="PTHR44858">
    <property type="entry name" value="TETRATRICOPEPTIDE REPEAT PROTEIN 6"/>
    <property type="match status" value="1"/>
</dbReference>
<dbReference type="SMART" id="SM00028">
    <property type="entry name" value="TPR"/>
    <property type="match status" value="9"/>
</dbReference>
<keyword evidence="4" id="KW-0812">Transmembrane</keyword>
<dbReference type="SUPFAM" id="SSF56112">
    <property type="entry name" value="Protein kinase-like (PK-like)"/>
    <property type="match status" value="1"/>
</dbReference>
<dbReference type="Proteomes" id="UP000218785">
    <property type="component" value="Chromosome"/>
</dbReference>
<keyword evidence="6" id="KW-0418">Kinase</keyword>
<keyword evidence="2 3" id="KW-0802">TPR repeat</keyword>
<dbReference type="Pfam" id="PF13432">
    <property type="entry name" value="TPR_16"/>
    <property type="match status" value="1"/>
</dbReference>
<dbReference type="Gene3D" id="3.30.200.20">
    <property type="entry name" value="Phosphorylase Kinase, domain 1"/>
    <property type="match status" value="1"/>
</dbReference>
<dbReference type="PANTHER" id="PTHR44858:SF1">
    <property type="entry name" value="UDP-N-ACETYLGLUCOSAMINE--PEPTIDE N-ACETYLGLUCOSAMINYLTRANSFERASE SPINDLY-RELATED"/>
    <property type="match status" value="1"/>
</dbReference>
<dbReference type="Gene3D" id="1.25.40.10">
    <property type="entry name" value="Tetratricopeptide repeat domain"/>
    <property type="match status" value="3"/>
</dbReference>
<dbReference type="Gene3D" id="1.10.510.10">
    <property type="entry name" value="Transferase(Phosphotransferase) domain 1"/>
    <property type="match status" value="1"/>
</dbReference>
<dbReference type="InterPro" id="IPR000719">
    <property type="entry name" value="Prot_kinase_dom"/>
</dbReference>
<dbReference type="InterPro" id="IPR019734">
    <property type="entry name" value="TPR_rpt"/>
</dbReference>
<sequence>MIGLLLDRRYKIISSLSAGGFGHTYLAEDTKRPGNPICVVKQLRPPNQDPNTIKIARDLFAKEAETLEKLGHYAQIPRLFAYFEQQKEFYLVQEFIPGSTLAAEIQVGHPWSEEKVRQLLIAVLEILTFVHGQGVIHRDIKPANLIRRQSDRKLYLIDFGAVKELATQTVNSQGQVISTVVIGTRGYMPLEQLNGYPQYSSDIYAVGIMGIQALTGLGISDLLRLKDPDNLSAGEMMWRDRAQVSSEFAAIVDRMVRVDYRQRYQTAADALTVLRDTVKIATRQPSSLPVKQSVNVTHRLRQLPQRVWLMVAGGVTVILLSGLGIAFWQNHQQNAQASVLLEQARAKINREDYQAASADLNQLLRIQPQNGEAYFWRGYSQSKSFDVDSTKKAIADYTQALRYLKPLTSQVGIQFSIDPNTKLPIITDVPYKLPAAQAGIRQNDRILAIDNQPTVNKTDIQLQKMLQGEANTPVTFRLARQGTSEFEVTCKRVLAPNQQLAIIYGQRSFARWRDKDYEGALQDARKAQEILPNSKSTGLFHYYEGLALASKGKKQDALYAYRTAISKDPKLEKPYIKQGEILRQLNKPKEAVEVYNQAIQVNPNFVEAYSERGETRFNYLGQKQAAIADFTKIIQINPQVRSILEPNYLANAYFQRGRAYLDLGKPQDALAEGFGEAIADFNWLLSQNPLPTKDLPYIFRGVAKDKLQDFQGAIADFTKVIDDNSYSRYKQEAYHFRGLTYVHINNIPGAIADFTKAIEVTEDAVEKAKLSRIPELLDDYDPKAYLPSYYMSRGRAYANLGYKPQAIEDLQKAAKLAFEQKQLDRYNTANTEIQKLR</sequence>
<dbReference type="Pfam" id="PF13414">
    <property type="entry name" value="TPR_11"/>
    <property type="match status" value="1"/>
</dbReference>
<dbReference type="GO" id="GO:0004674">
    <property type="term" value="F:protein serine/threonine kinase activity"/>
    <property type="evidence" value="ECO:0007669"/>
    <property type="project" value="UniProtKB-KW"/>
</dbReference>
<dbReference type="InterPro" id="IPR041489">
    <property type="entry name" value="PDZ_6"/>
</dbReference>